<dbReference type="Proteomes" id="UP001188597">
    <property type="component" value="Unassembled WGS sequence"/>
</dbReference>
<proteinExistence type="predicted"/>
<dbReference type="PROSITE" id="PS50102">
    <property type="entry name" value="RRM"/>
    <property type="match status" value="1"/>
</dbReference>
<evidence type="ECO:0000313" key="7">
    <source>
        <dbReference type="EMBL" id="KAK3020338.1"/>
    </source>
</evidence>
<dbReference type="SUPFAM" id="SSF54928">
    <property type="entry name" value="RNA-binding domain, RBD"/>
    <property type="match status" value="1"/>
</dbReference>
<keyword evidence="2" id="KW-0747">Spliceosome</keyword>
<dbReference type="GO" id="GO:0006397">
    <property type="term" value="P:mRNA processing"/>
    <property type="evidence" value="ECO:0007669"/>
    <property type="project" value="UniProtKB-KW"/>
</dbReference>
<feature type="region of interest" description="Disordered" evidence="5">
    <location>
        <begin position="118"/>
        <end position="161"/>
    </location>
</feature>
<evidence type="ECO:0000313" key="8">
    <source>
        <dbReference type="Proteomes" id="UP001188597"/>
    </source>
</evidence>
<dbReference type="GO" id="GO:0003723">
    <property type="term" value="F:RNA binding"/>
    <property type="evidence" value="ECO:0007669"/>
    <property type="project" value="UniProtKB-UniRule"/>
</dbReference>
<organism evidence="7 8">
    <name type="scientific">Escallonia herrerae</name>
    <dbReference type="NCBI Taxonomy" id="1293975"/>
    <lineage>
        <taxon>Eukaryota</taxon>
        <taxon>Viridiplantae</taxon>
        <taxon>Streptophyta</taxon>
        <taxon>Embryophyta</taxon>
        <taxon>Tracheophyta</taxon>
        <taxon>Spermatophyta</taxon>
        <taxon>Magnoliopsida</taxon>
        <taxon>eudicotyledons</taxon>
        <taxon>Gunneridae</taxon>
        <taxon>Pentapetalae</taxon>
        <taxon>asterids</taxon>
        <taxon>campanulids</taxon>
        <taxon>Escalloniales</taxon>
        <taxon>Escalloniaceae</taxon>
        <taxon>Escallonia</taxon>
    </lineage>
</organism>
<keyword evidence="1" id="KW-0507">mRNA processing</keyword>
<dbReference type="InterPro" id="IPR050907">
    <property type="entry name" value="SRSF"/>
</dbReference>
<dbReference type="EMBL" id="JAVXUP010000819">
    <property type="protein sequence ID" value="KAK3020338.1"/>
    <property type="molecule type" value="Genomic_DNA"/>
</dbReference>
<dbReference type="PANTHER" id="PTHR23147">
    <property type="entry name" value="SERINE/ARGININE RICH SPLICING FACTOR"/>
    <property type="match status" value="1"/>
</dbReference>
<evidence type="ECO:0000259" key="6">
    <source>
        <dbReference type="PROSITE" id="PS50102"/>
    </source>
</evidence>
<keyword evidence="3" id="KW-0508">mRNA splicing</keyword>
<sequence>MRGRSYSYSLSPPRYRSRRPRSPSPRGRYGGRARDLPTSLLVRNLHHDCRPEDLHRRFEEFGPLKDVYLLRDYYSGEPRGFGFVQYVDPADAEEAKYYMDGQVLLGRELTVVFAEENRKKPHETRSRDRFRGCSYDRRRSPPRRYGRSYSRSPSYYSPSPRRGHYSRYVVSLCQFHLEIDTADIERGHTRGHLMAQGAGARSGVGALIRGDMHALIPCKQGFVKEKGAKRTCDDQSRIAWARQQRSVETQRRSMYSRVLCCFTTSTHLLHSSAHEHPAPAAADGAPIRLLIPLLYFDDGEQHTTPPITDLP</sequence>
<protein>
    <recommendedName>
        <fullName evidence="6">RRM domain-containing protein</fullName>
    </recommendedName>
</protein>
<dbReference type="InterPro" id="IPR012677">
    <property type="entry name" value="Nucleotide-bd_a/b_plait_sf"/>
</dbReference>
<dbReference type="InterPro" id="IPR035979">
    <property type="entry name" value="RBD_domain_sf"/>
</dbReference>
<evidence type="ECO:0000256" key="1">
    <source>
        <dbReference type="ARBA" id="ARBA00022664"/>
    </source>
</evidence>
<feature type="region of interest" description="Disordered" evidence="5">
    <location>
        <begin position="1"/>
        <end position="34"/>
    </location>
</feature>
<feature type="compositionally biased region" description="Basic and acidic residues" evidence="5">
    <location>
        <begin position="118"/>
        <end position="139"/>
    </location>
</feature>
<dbReference type="GO" id="GO:0008380">
    <property type="term" value="P:RNA splicing"/>
    <property type="evidence" value="ECO:0007669"/>
    <property type="project" value="UniProtKB-KW"/>
</dbReference>
<keyword evidence="8" id="KW-1185">Reference proteome</keyword>
<accession>A0AA89AZ73</accession>
<evidence type="ECO:0000256" key="3">
    <source>
        <dbReference type="ARBA" id="ARBA00023187"/>
    </source>
</evidence>
<dbReference type="AlphaFoldDB" id="A0AA89AZ73"/>
<evidence type="ECO:0000256" key="4">
    <source>
        <dbReference type="PROSITE-ProRule" id="PRU00176"/>
    </source>
</evidence>
<dbReference type="Pfam" id="PF00076">
    <property type="entry name" value="RRM_1"/>
    <property type="match status" value="1"/>
</dbReference>
<evidence type="ECO:0000256" key="5">
    <source>
        <dbReference type="SAM" id="MobiDB-lite"/>
    </source>
</evidence>
<gene>
    <name evidence="7" type="ORF">RJ639_045322</name>
</gene>
<comment type="caution">
    <text evidence="7">The sequence shown here is derived from an EMBL/GenBank/DDBJ whole genome shotgun (WGS) entry which is preliminary data.</text>
</comment>
<reference evidence="7" key="1">
    <citation type="submission" date="2022-12" db="EMBL/GenBank/DDBJ databases">
        <title>Draft genome assemblies for two species of Escallonia (Escalloniales).</title>
        <authorList>
            <person name="Chanderbali A."/>
            <person name="Dervinis C."/>
            <person name="Anghel I."/>
            <person name="Soltis D."/>
            <person name="Soltis P."/>
            <person name="Zapata F."/>
        </authorList>
    </citation>
    <scope>NUCLEOTIDE SEQUENCE</scope>
    <source>
        <strain evidence="7">UCBG64.0493</strain>
        <tissue evidence="7">Leaf</tissue>
    </source>
</reference>
<dbReference type="GO" id="GO:0005681">
    <property type="term" value="C:spliceosomal complex"/>
    <property type="evidence" value="ECO:0007669"/>
    <property type="project" value="UniProtKB-KW"/>
</dbReference>
<feature type="compositionally biased region" description="Low complexity" evidence="5">
    <location>
        <begin position="147"/>
        <end position="160"/>
    </location>
</feature>
<feature type="domain" description="RRM" evidence="6">
    <location>
        <begin position="38"/>
        <end position="116"/>
    </location>
</feature>
<feature type="compositionally biased region" description="Low complexity" evidence="5">
    <location>
        <begin position="1"/>
        <end position="14"/>
    </location>
</feature>
<dbReference type="InterPro" id="IPR000504">
    <property type="entry name" value="RRM_dom"/>
</dbReference>
<dbReference type="SMART" id="SM00360">
    <property type="entry name" value="RRM"/>
    <property type="match status" value="1"/>
</dbReference>
<keyword evidence="4" id="KW-0694">RNA-binding</keyword>
<dbReference type="Gene3D" id="3.30.70.330">
    <property type="match status" value="1"/>
</dbReference>
<evidence type="ECO:0000256" key="2">
    <source>
        <dbReference type="ARBA" id="ARBA00022728"/>
    </source>
</evidence>
<name>A0AA89AZ73_9ASTE</name>